<dbReference type="Pfam" id="PF01764">
    <property type="entry name" value="Lipase_3"/>
    <property type="match status" value="1"/>
</dbReference>
<evidence type="ECO:0000256" key="2">
    <source>
        <dbReference type="ARBA" id="ARBA00004651"/>
    </source>
</evidence>
<proteinExistence type="predicted"/>
<dbReference type="InterPro" id="IPR002921">
    <property type="entry name" value="Fungal_lipase-type"/>
</dbReference>
<evidence type="ECO:0000256" key="6">
    <source>
        <dbReference type="ARBA" id="ARBA00022723"/>
    </source>
</evidence>
<feature type="transmembrane region" description="Helical" evidence="15">
    <location>
        <begin position="142"/>
        <end position="162"/>
    </location>
</feature>
<dbReference type="CDD" id="cd00519">
    <property type="entry name" value="Lipase_3"/>
    <property type="match status" value="1"/>
</dbReference>
<evidence type="ECO:0000256" key="12">
    <source>
        <dbReference type="ARBA" id="ARBA00023136"/>
    </source>
</evidence>
<dbReference type="PANTHER" id="PTHR45792">
    <property type="entry name" value="DIACYLGLYCEROL LIPASE HOMOLOG-RELATED"/>
    <property type="match status" value="1"/>
</dbReference>
<dbReference type="PANTHER" id="PTHR45792:SF2">
    <property type="entry name" value="DIACYLGLYCEROL LIPASE-BETA"/>
    <property type="match status" value="1"/>
</dbReference>
<dbReference type="InterPro" id="IPR029058">
    <property type="entry name" value="AB_hydrolase_fold"/>
</dbReference>
<evidence type="ECO:0000256" key="10">
    <source>
        <dbReference type="ARBA" id="ARBA00022989"/>
    </source>
</evidence>
<dbReference type="InterPro" id="IPR052214">
    <property type="entry name" value="DAG_Lipase-Related"/>
</dbReference>
<evidence type="ECO:0000256" key="4">
    <source>
        <dbReference type="ARBA" id="ARBA00022553"/>
    </source>
</evidence>
<keyword evidence="11" id="KW-0443">Lipid metabolism</keyword>
<comment type="catalytic activity">
    <reaction evidence="13">
        <text>a 1,2-diacyl-sn-glycerol + H2O = a 2-acylglycerol + a fatty acid + H(+)</text>
        <dbReference type="Rhea" id="RHEA:33275"/>
        <dbReference type="ChEBI" id="CHEBI:15377"/>
        <dbReference type="ChEBI" id="CHEBI:15378"/>
        <dbReference type="ChEBI" id="CHEBI:17389"/>
        <dbReference type="ChEBI" id="CHEBI:17815"/>
        <dbReference type="ChEBI" id="CHEBI:28868"/>
        <dbReference type="EC" id="3.1.1.116"/>
    </reaction>
    <physiologicalReaction direction="left-to-right" evidence="13">
        <dbReference type="Rhea" id="RHEA:33276"/>
    </physiologicalReaction>
</comment>
<feature type="transmembrane region" description="Helical" evidence="15">
    <location>
        <begin position="288"/>
        <end position="307"/>
    </location>
</feature>
<accession>A0AAW1HW19</accession>
<organism evidence="17 18">
    <name type="scientific">Popillia japonica</name>
    <name type="common">Japanese beetle</name>
    <dbReference type="NCBI Taxonomy" id="7064"/>
    <lineage>
        <taxon>Eukaryota</taxon>
        <taxon>Metazoa</taxon>
        <taxon>Ecdysozoa</taxon>
        <taxon>Arthropoda</taxon>
        <taxon>Hexapoda</taxon>
        <taxon>Insecta</taxon>
        <taxon>Pterygota</taxon>
        <taxon>Neoptera</taxon>
        <taxon>Endopterygota</taxon>
        <taxon>Coleoptera</taxon>
        <taxon>Polyphaga</taxon>
        <taxon>Scarabaeiformia</taxon>
        <taxon>Scarabaeidae</taxon>
        <taxon>Rutelinae</taxon>
        <taxon>Popillia</taxon>
    </lineage>
</organism>
<evidence type="ECO:0000256" key="13">
    <source>
        <dbReference type="ARBA" id="ARBA00024531"/>
    </source>
</evidence>
<evidence type="ECO:0000259" key="16">
    <source>
        <dbReference type="Pfam" id="PF01764"/>
    </source>
</evidence>
<reference evidence="17 18" key="1">
    <citation type="journal article" date="2024" name="BMC Genomics">
        <title>De novo assembly and annotation of Popillia japonica's genome with initial clues to its potential as an invasive pest.</title>
        <authorList>
            <person name="Cucini C."/>
            <person name="Boschi S."/>
            <person name="Funari R."/>
            <person name="Cardaioli E."/>
            <person name="Iannotti N."/>
            <person name="Marturano G."/>
            <person name="Paoli F."/>
            <person name="Bruttini M."/>
            <person name="Carapelli A."/>
            <person name="Frati F."/>
            <person name="Nardi F."/>
        </authorList>
    </citation>
    <scope>NUCLEOTIDE SEQUENCE [LARGE SCALE GENOMIC DNA]</scope>
    <source>
        <strain evidence="17">DMR45628</strain>
    </source>
</reference>
<protein>
    <recommendedName>
        <fullName evidence="14">sn-1-specific diacylglycerol lipase</fullName>
        <ecNumber evidence="14">3.1.1.116</ecNumber>
    </recommendedName>
</protein>
<gene>
    <name evidence="17" type="ORF">QE152_g38571</name>
</gene>
<keyword evidence="5 15" id="KW-0812">Transmembrane</keyword>
<dbReference type="GO" id="GO:0046340">
    <property type="term" value="P:diacylglycerol catabolic process"/>
    <property type="evidence" value="ECO:0007669"/>
    <property type="project" value="TreeGrafter"/>
</dbReference>
<dbReference type="GO" id="GO:0019369">
    <property type="term" value="P:arachidonate metabolic process"/>
    <property type="evidence" value="ECO:0007669"/>
    <property type="project" value="TreeGrafter"/>
</dbReference>
<evidence type="ECO:0000256" key="15">
    <source>
        <dbReference type="SAM" id="Phobius"/>
    </source>
</evidence>
<evidence type="ECO:0000313" key="18">
    <source>
        <dbReference type="Proteomes" id="UP001458880"/>
    </source>
</evidence>
<sequence>MPALRLFGRKWLAASDDLVFPGLFEIAVRVLWLVLIVIVHLKYYESTWECSEGGQYVRTYIIGMMALLSVVIIVLVALINRSAQGSITNTEARRHVPAILLVKLFLIMPETVLNVFGTMWAFCGDLIVCPYEGHFSRTVIEALVIFNWALFGLAIFGLALVFDPLGSSSYHEVQETPSAGESLRHRKVTSIWQRRFRWVFCWVRSDEHGHEAFQQVAALLSSLFRSTDLVPSDVLAGCILLRVKQKKETREMRRIQMLSDDEPKYTADMYRILSLAPRWMNLEDAKHFLVLSMAAYGWPYVLVSTAVDESGRCETFPCIVNGSVRLAVRAVPVLCDWNFPIIERSHLLLLLSGQDDGSHTVVTDDNCCLCHLAGVKNHVFELPFCVIADHKTSSIVIAIRGSISLRDVFTDLTASSERFESEGLPPDTMAHKGMTFGAKYVYRRLKESAILDKALALYPEYGLILTGHSLGAGVAALLAIIMRPKYPDLRVYAFAAPAGLLSREAARVTESFVFTVGVGDDFVMRLGVDSIENVRTGIIQTLHASKLPKYRILLNGFGYALFGVPPGDLESTWKNADLESTTPGTSPLLGRRPVPTVAASTEAALLSREIGVRRFSKTRLFTPGRILHIVSRKKTKAERKAGTGGPSFEMRWATAEDFMEFKIMPKMLLDHLPENVYKTLDTILTEHKNHTTDIV</sequence>
<keyword evidence="4" id="KW-0597">Phosphoprotein</keyword>
<dbReference type="EC" id="3.1.1.116" evidence="14"/>
<feature type="transmembrane region" description="Helical" evidence="15">
    <location>
        <begin position="20"/>
        <end position="40"/>
    </location>
</feature>
<keyword evidence="10 15" id="KW-1133">Transmembrane helix</keyword>
<keyword evidence="7" id="KW-0378">Hydrolase</keyword>
<dbReference type="SUPFAM" id="SSF53474">
    <property type="entry name" value="alpha/beta-Hydrolases"/>
    <property type="match status" value="1"/>
</dbReference>
<keyword evidence="3" id="KW-1003">Cell membrane</keyword>
<evidence type="ECO:0000256" key="1">
    <source>
        <dbReference type="ARBA" id="ARBA00001913"/>
    </source>
</evidence>
<name>A0AAW1HW19_POPJA</name>
<keyword evidence="18" id="KW-1185">Reference proteome</keyword>
<evidence type="ECO:0000256" key="11">
    <source>
        <dbReference type="ARBA" id="ARBA00023098"/>
    </source>
</evidence>
<evidence type="ECO:0000256" key="7">
    <source>
        <dbReference type="ARBA" id="ARBA00022801"/>
    </source>
</evidence>
<evidence type="ECO:0000256" key="8">
    <source>
        <dbReference type="ARBA" id="ARBA00022837"/>
    </source>
</evidence>
<dbReference type="EMBL" id="JASPKY010000846">
    <property type="protein sequence ID" value="KAK9681098.1"/>
    <property type="molecule type" value="Genomic_DNA"/>
</dbReference>
<feature type="transmembrane region" description="Helical" evidence="15">
    <location>
        <begin position="60"/>
        <end position="79"/>
    </location>
</feature>
<keyword evidence="12 15" id="KW-0472">Membrane</keyword>
<feature type="domain" description="Fungal lipase-type" evidence="16">
    <location>
        <begin position="396"/>
        <end position="526"/>
    </location>
</feature>
<keyword evidence="8" id="KW-0106">Calcium</keyword>
<comment type="cofactor">
    <cofactor evidence="1">
        <name>Ca(2+)</name>
        <dbReference type="ChEBI" id="CHEBI:29108"/>
    </cofactor>
</comment>
<evidence type="ECO:0000256" key="14">
    <source>
        <dbReference type="ARBA" id="ARBA00026104"/>
    </source>
</evidence>
<keyword evidence="9" id="KW-0442">Lipid degradation</keyword>
<feature type="transmembrane region" description="Helical" evidence="15">
    <location>
        <begin position="100"/>
        <end position="122"/>
    </location>
</feature>
<dbReference type="GO" id="GO:0046872">
    <property type="term" value="F:metal ion binding"/>
    <property type="evidence" value="ECO:0007669"/>
    <property type="project" value="UniProtKB-KW"/>
</dbReference>
<comment type="subcellular location">
    <subcellularLocation>
        <location evidence="2">Cell membrane</location>
        <topology evidence="2">Multi-pass membrane protein</topology>
    </subcellularLocation>
</comment>
<keyword evidence="6" id="KW-0479">Metal-binding</keyword>
<dbReference type="GO" id="GO:0004806">
    <property type="term" value="F:triacylglycerol lipase activity"/>
    <property type="evidence" value="ECO:0007669"/>
    <property type="project" value="TreeGrafter"/>
</dbReference>
<dbReference type="Proteomes" id="UP001458880">
    <property type="component" value="Unassembled WGS sequence"/>
</dbReference>
<dbReference type="GO" id="GO:0005737">
    <property type="term" value="C:cytoplasm"/>
    <property type="evidence" value="ECO:0007669"/>
    <property type="project" value="TreeGrafter"/>
</dbReference>
<evidence type="ECO:0000313" key="17">
    <source>
        <dbReference type="EMBL" id="KAK9681098.1"/>
    </source>
</evidence>
<evidence type="ECO:0000256" key="3">
    <source>
        <dbReference type="ARBA" id="ARBA00022475"/>
    </source>
</evidence>
<evidence type="ECO:0000256" key="9">
    <source>
        <dbReference type="ARBA" id="ARBA00022963"/>
    </source>
</evidence>
<dbReference type="GO" id="GO:0005886">
    <property type="term" value="C:plasma membrane"/>
    <property type="evidence" value="ECO:0007669"/>
    <property type="project" value="UniProtKB-SubCell"/>
</dbReference>
<comment type="caution">
    <text evidence="17">The sequence shown here is derived from an EMBL/GenBank/DDBJ whole genome shotgun (WGS) entry which is preliminary data.</text>
</comment>
<dbReference type="GO" id="GO:0022008">
    <property type="term" value="P:neurogenesis"/>
    <property type="evidence" value="ECO:0007669"/>
    <property type="project" value="TreeGrafter"/>
</dbReference>
<evidence type="ECO:0000256" key="5">
    <source>
        <dbReference type="ARBA" id="ARBA00022692"/>
    </source>
</evidence>
<dbReference type="AlphaFoldDB" id="A0AAW1HW19"/>
<dbReference type="Gene3D" id="3.40.50.1820">
    <property type="entry name" value="alpha/beta hydrolase"/>
    <property type="match status" value="1"/>
</dbReference>